<dbReference type="InterPro" id="IPR051677">
    <property type="entry name" value="AfsR-DnrI-RedD_regulator"/>
</dbReference>
<evidence type="ECO:0000313" key="5">
    <source>
        <dbReference type="Proteomes" id="UP000582837"/>
    </source>
</evidence>
<evidence type="ECO:0000313" key="4">
    <source>
        <dbReference type="EMBL" id="MBB6071443.1"/>
    </source>
</evidence>
<keyword evidence="2" id="KW-0812">Transmembrane</keyword>
<feature type="compositionally biased region" description="Basic residues" evidence="1">
    <location>
        <begin position="546"/>
        <end position="565"/>
    </location>
</feature>
<gene>
    <name evidence="4" type="ORF">HNQ61_003067</name>
</gene>
<dbReference type="SUPFAM" id="SSF48452">
    <property type="entry name" value="TPR-like"/>
    <property type="match status" value="1"/>
</dbReference>
<sequence>MMQVFLHTFGHPVLYGAGGIIVTGLRRKDMALLVFLSVEGVATHARTRLAALLWGENREERARHSLTQALGRLGRVLSPGVLSMDRENVRWAGGLPCDAHALLAAAAANSDDAEPAVAYTAHFLEGFDPGVGAEDFNEWADRRRADLRNAALRVLERAGAQAEAAGEWERALRLGERAVAIDPVWERGHRRILRALAAGGERNRGLRHYQQLEAWLEAEFGGQPDPDTRALAAHLRALEPGGGTAPLPVPPAQPPAMPVSVSINVAPNAAVVAEAAADSAPAEPKPEAVSPLASAHAAPPVADTGSMPAPEAEISRTEDVRAAPPAVPDRGESEAPSASPSDGERTADEGSSARDDPPRTGRWTAWRKWLRAGVFIVLKLLLIAALVAVLLQRAASRAREPRPGERLLHQGRSYIVLDRTLLGYPDPPIARVCSGGPGSVGRRVAILPRPARGGPLPRLGDERRTGPAHSAPAPFRHPHPLLGRVLALVRFPRLLLRAAAADAVRQADRRGDPQDDRGPQRQRFALGDHPDQQQNGAHEEQAHLPLQKRVRLRAPRPVHQPRSRNRATPAFMSSVIRATTFTSTPARRAASKPIPSLW</sequence>
<dbReference type="SMART" id="SM01043">
    <property type="entry name" value="BTAD"/>
    <property type="match status" value="1"/>
</dbReference>
<dbReference type="InterPro" id="IPR036388">
    <property type="entry name" value="WH-like_DNA-bd_sf"/>
</dbReference>
<keyword evidence="2" id="KW-0472">Membrane</keyword>
<dbReference type="EMBL" id="JACHIA010000008">
    <property type="protein sequence ID" value="MBB6071443.1"/>
    <property type="molecule type" value="Genomic_DNA"/>
</dbReference>
<feature type="domain" description="Bacterial transcriptional activator" evidence="3">
    <location>
        <begin position="97"/>
        <end position="236"/>
    </location>
</feature>
<feature type="region of interest" description="Disordered" evidence="1">
    <location>
        <begin position="282"/>
        <end position="361"/>
    </location>
</feature>
<organism evidence="4 5">
    <name type="scientific">Longimicrobium terrae</name>
    <dbReference type="NCBI Taxonomy" id="1639882"/>
    <lineage>
        <taxon>Bacteria</taxon>
        <taxon>Pseudomonadati</taxon>
        <taxon>Gemmatimonadota</taxon>
        <taxon>Longimicrobiia</taxon>
        <taxon>Longimicrobiales</taxon>
        <taxon>Longimicrobiaceae</taxon>
        <taxon>Longimicrobium</taxon>
    </lineage>
</organism>
<dbReference type="GO" id="GO:0003677">
    <property type="term" value="F:DNA binding"/>
    <property type="evidence" value="ECO:0007669"/>
    <property type="project" value="UniProtKB-KW"/>
</dbReference>
<evidence type="ECO:0000256" key="1">
    <source>
        <dbReference type="SAM" id="MobiDB-lite"/>
    </source>
</evidence>
<dbReference type="Gene3D" id="1.10.10.10">
    <property type="entry name" value="Winged helix-like DNA-binding domain superfamily/Winged helix DNA-binding domain"/>
    <property type="match status" value="1"/>
</dbReference>
<protein>
    <submittedName>
        <fullName evidence="4">DNA-binding SARP family transcriptional activator</fullName>
    </submittedName>
</protein>
<evidence type="ECO:0000259" key="3">
    <source>
        <dbReference type="SMART" id="SM01043"/>
    </source>
</evidence>
<feature type="compositionally biased region" description="Basic and acidic residues" evidence="1">
    <location>
        <begin position="505"/>
        <end position="519"/>
    </location>
</feature>
<dbReference type="Gene3D" id="1.25.40.10">
    <property type="entry name" value="Tetratricopeptide repeat domain"/>
    <property type="match status" value="1"/>
</dbReference>
<dbReference type="PANTHER" id="PTHR35807">
    <property type="entry name" value="TRANSCRIPTIONAL REGULATOR REDD-RELATED"/>
    <property type="match status" value="1"/>
</dbReference>
<proteinExistence type="predicted"/>
<feature type="region of interest" description="Disordered" evidence="1">
    <location>
        <begin position="503"/>
        <end position="572"/>
    </location>
</feature>
<feature type="compositionally biased region" description="Basic and acidic residues" evidence="1">
    <location>
        <begin position="526"/>
        <end position="542"/>
    </location>
</feature>
<comment type="caution">
    <text evidence="4">The sequence shown here is derived from an EMBL/GenBank/DDBJ whole genome shotgun (WGS) entry which is preliminary data.</text>
</comment>
<name>A0A841H0A5_9BACT</name>
<dbReference type="Proteomes" id="UP000582837">
    <property type="component" value="Unassembled WGS sequence"/>
</dbReference>
<keyword evidence="4" id="KW-0238">DNA-binding</keyword>
<accession>A0A841H0A5</accession>
<feature type="compositionally biased region" description="Basic and acidic residues" evidence="1">
    <location>
        <begin position="342"/>
        <end position="359"/>
    </location>
</feature>
<evidence type="ECO:0000256" key="2">
    <source>
        <dbReference type="SAM" id="Phobius"/>
    </source>
</evidence>
<feature type="region of interest" description="Disordered" evidence="1">
    <location>
        <begin position="450"/>
        <end position="477"/>
    </location>
</feature>
<feature type="transmembrane region" description="Helical" evidence="2">
    <location>
        <begin position="369"/>
        <end position="391"/>
    </location>
</feature>
<dbReference type="AlphaFoldDB" id="A0A841H0A5"/>
<keyword evidence="2" id="KW-1133">Transmembrane helix</keyword>
<dbReference type="InterPro" id="IPR011990">
    <property type="entry name" value="TPR-like_helical_dom_sf"/>
</dbReference>
<keyword evidence="5" id="KW-1185">Reference proteome</keyword>
<dbReference type="InterPro" id="IPR005158">
    <property type="entry name" value="BTAD"/>
</dbReference>
<dbReference type="Pfam" id="PF03704">
    <property type="entry name" value="BTAD"/>
    <property type="match status" value="1"/>
</dbReference>
<reference evidence="4 5" key="1">
    <citation type="submission" date="2020-08" db="EMBL/GenBank/DDBJ databases">
        <title>Genomic Encyclopedia of Type Strains, Phase IV (KMG-IV): sequencing the most valuable type-strain genomes for metagenomic binning, comparative biology and taxonomic classification.</title>
        <authorList>
            <person name="Goeker M."/>
        </authorList>
    </citation>
    <scope>NUCLEOTIDE SEQUENCE [LARGE SCALE GENOMIC DNA]</scope>
    <source>
        <strain evidence="4 5">DSM 29007</strain>
    </source>
</reference>